<feature type="region of interest" description="Disordered" evidence="1">
    <location>
        <begin position="1"/>
        <end position="24"/>
    </location>
</feature>
<dbReference type="OrthoDB" id="3351168at2759"/>
<dbReference type="RefSeq" id="XP_037220923.1">
    <property type="nucleotide sequence ID" value="XM_037363002.1"/>
</dbReference>
<proteinExistence type="predicted"/>
<gene>
    <name evidence="3" type="ORF">MIND_00625800</name>
</gene>
<keyword evidence="2" id="KW-0472">Membrane</keyword>
<dbReference type="Proteomes" id="UP000636479">
    <property type="component" value="Unassembled WGS sequence"/>
</dbReference>
<feature type="compositionally biased region" description="Polar residues" evidence="1">
    <location>
        <begin position="634"/>
        <end position="644"/>
    </location>
</feature>
<reference evidence="3" key="1">
    <citation type="submission" date="2020-05" db="EMBL/GenBank/DDBJ databases">
        <title>Mycena genomes resolve the evolution of fungal bioluminescence.</title>
        <authorList>
            <person name="Tsai I.J."/>
        </authorList>
    </citation>
    <scope>NUCLEOTIDE SEQUENCE</scope>
    <source>
        <strain evidence="3">171206Taipei</strain>
    </source>
</reference>
<feature type="transmembrane region" description="Helical" evidence="2">
    <location>
        <begin position="33"/>
        <end position="55"/>
    </location>
</feature>
<dbReference type="GeneID" id="59345518"/>
<feature type="transmembrane region" description="Helical" evidence="2">
    <location>
        <begin position="133"/>
        <end position="150"/>
    </location>
</feature>
<feature type="compositionally biased region" description="Polar residues" evidence="1">
    <location>
        <begin position="851"/>
        <end position="860"/>
    </location>
</feature>
<feature type="compositionally biased region" description="Basic residues" evidence="1">
    <location>
        <begin position="617"/>
        <end position="626"/>
    </location>
</feature>
<feature type="transmembrane region" description="Helical" evidence="2">
    <location>
        <begin position="75"/>
        <end position="95"/>
    </location>
</feature>
<evidence type="ECO:0000256" key="1">
    <source>
        <dbReference type="SAM" id="MobiDB-lite"/>
    </source>
</evidence>
<feature type="compositionally biased region" description="Low complexity" evidence="1">
    <location>
        <begin position="875"/>
        <end position="887"/>
    </location>
</feature>
<evidence type="ECO:0000313" key="4">
    <source>
        <dbReference type="Proteomes" id="UP000636479"/>
    </source>
</evidence>
<keyword evidence="2" id="KW-0812">Transmembrane</keyword>
<dbReference type="AlphaFoldDB" id="A0A8H6SR41"/>
<keyword evidence="2" id="KW-1133">Transmembrane helix</keyword>
<dbReference type="EMBL" id="JACAZF010000005">
    <property type="protein sequence ID" value="KAF7303951.1"/>
    <property type="molecule type" value="Genomic_DNA"/>
</dbReference>
<comment type="caution">
    <text evidence="3">The sequence shown here is derived from an EMBL/GenBank/DDBJ whole genome shotgun (WGS) entry which is preliminary data.</text>
</comment>
<name>A0A8H6SR41_9AGAR</name>
<organism evidence="3 4">
    <name type="scientific">Mycena indigotica</name>
    <dbReference type="NCBI Taxonomy" id="2126181"/>
    <lineage>
        <taxon>Eukaryota</taxon>
        <taxon>Fungi</taxon>
        <taxon>Dikarya</taxon>
        <taxon>Basidiomycota</taxon>
        <taxon>Agaricomycotina</taxon>
        <taxon>Agaricomycetes</taxon>
        <taxon>Agaricomycetidae</taxon>
        <taxon>Agaricales</taxon>
        <taxon>Marasmiineae</taxon>
        <taxon>Mycenaceae</taxon>
        <taxon>Mycena</taxon>
    </lineage>
</organism>
<feature type="region of interest" description="Disordered" evidence="1">
    <location>
        <begin position="846"/>
        <end position="895"/>
    </location>
</feature>
<feature type="transmembrane region" description="Helical" evidence="2">
    <location>
        <begin position="518"/>
        <end position="540"/>
    </location>
</feature>
<feature type="region of interest" description="Disordered" evidence="1">
    <location>
        <begin position="614"/>
        <end position="653"/>
    </location>
</feature>
<evidence type="ECO:0000256" key="2">
    <source>
        <dbReference type="SAM" id="Phobius"/>
    </source>
</evidence>
<keyword evidence="4" id="KW-1185">Reference proteome</keyword>
<feature type="transmembrane region" description="Helical" evidence="2">
    <location>
        <begin position="102"/>
        <end position="121"/>
    </location>
</feature>
<accession>A0A8H6SR41</accession>
<protein>
    <submittedName>
        <fullName evidence="3">Uncharacterized protein</fullName>
    </submittedName>
</protein>
<sequence>MALFNFSRKKSPKSIDSDATQETGSTSRLGWPIFIILGQLCLLALTFGFLGAVHARGQIPLSLDTADFFQTFPGVNNYVFTTFANILALASSFLFAQAVRHALLVMLATRPLPIPILGYGVKISNKSLVWRGQYRWMAAGAAIFLLNLGLTSGWSSLFKPNPITYPVHINGKEFDLNSQPFQNGFSQLWNETLAPLFDTSFLSFIDQAGAASATAQAGYHAVVDFNRYSYVNSTYGIFPIQFSESSTTPTNGSNNTKTQLITSNTEPFPPSTAVSDVSYSMHQQGMTAAVSCTARTLDETTSPSLIRRSQAIAADGFTFTLWNTSTTCGVSGNETVDWSTAITRSNNTLAMVGCYTVDNLNQDTFSVIFDNRGDNSWTYICDIQPQIWNVVVEQTNTDFYIASHFKGNSSVDVIGPMGFAGAYALGSAVGYGQSELRNAVADSMWAIHVDSGINDFTPTLEAYIRGVFEFTATAFKTLLSDNEGPFKGTPPADMTRSINGTAFVHTIGWEYTSVYTEIVLIPIIIFSLGTITIALVAQLYNPGIPRTEAGFDPRDPLMLVAAASTGGINGVFPGIDGKNVEEVKTKPIQPIQPAVQPKVSRLYLSLHRSLEAPHQQVARRHRRRHSQPPAMGSALSTTPTNTDPTKLPISQVFTPPVVPGSSAGEKETYMSIVLVPEYAHWSPDELRYYAYARGTRLPPPGTTMIPFTVAQASTSSGSALLPPTTDGEQFQSISARPEYAGHSFEEHRIAFLKAGSELTSAQIAATFGLGTAVVDQGMDMNPPQNPLTNTTPVVSPFTVPQQPTPAVPSLFGQPAPPVAAPAAFSFGAPSQPPAPVQAATGFSFGAPAAPSQPSGFSFGTQPAAPAQPTGGFSFGQPQQTQPPAQGGFSFGTRRF</sequence>
<evidence type="ECO:0000313" key="3">
    <source>
        <dbReference type="EMBL" id="KAF7303951.1"/>
    </source>
</evidence>